<sequence>MAVEIFKEKWGADSEGSLTLKYLGIALAPLGDNYARRAEMGDVPVIADAGRTYTPDETIRLLQDYRLNLPSEYNNRSINEEYLIGKLDPVGSQHDFYRNNLYCRRKGTDLFNFSSSFLLK</sequence>
<dbReference type="EMBL" id="LKEF01000074">
    <property type="protein sequence ID" value="KTB55961.1"/>
    <property type="molecule type" value="Genomic_DNA"/>
</dbReference>
<evidence type="ECO:0000313" key="1">
    <source>
        <dbReference type="EMBL" id="KTB55961.1"/>
    </source>
</evidence>
<reference evidence="1 2" key="1">
    <citation type="submission" date="2015-09" db="EMBL/GenBank/DDBJ databases">
        <title>Genome sequence of ICMP 11288.</title>
        <authorList>
            <person name="Visnovsky S."/>
            <person name="Lu A."/>
            <person name="Panda P."/>
            <person name="Pitman A."/>
        </authorList>
    </citation>
    <scope>NUCLEOTIDE SEQUENCE [LARGE SCALE GENOMIC DNA]</scope>
    <source>
        <strain evidence="1 2">ICMP 11288</strain>
    </source>
</reference>
<dbReference type="AlphaFoldDB" id="A0A0W0H5C1"/>
<accession>A0A0W0H5C1</accession>
<evidence type="ECO:0000313" key="2">
    <source>
        <dbReference type="Proteomes" id="UP000054197"/>
    </source>
</evidence>
<organism evidence="1 2">
    <name type="scientific">Pseudomonas fluorescens ICMP 11288</name>
    <dbReference type="NCBI Taxonomy" id="1198309"/>
    <lineage>
        <taxon>Bacteria</taxon>
        <taxon>Pseudomonadati</taxon>
        <taxon>Pseudomonadota</taxon>
        <taxon>Gammaproteobacteria</taxon>
        <taxon>Pseudomonadales</taxon>
        <taxon>Pseudomonadaceae</taxon>
        <taxon>Pseudomonas</taxon>
    </lineage>
</organism>
<dbReference type="Proteomes" id="UP000054197">
    <property type="component" value="Unassembled WGS sequence"/>
</dbReference>
<gene>
    <name evidence="1" type="ORF">AO063_06160</name>
</gene>
<comment type="caution">
    <text evidence="1">The sequence shown here is derived from an EMBL/GenBank/DDBJ whole genome shotgun (WGS) entry which is preliminary data.</text>
</comment>
<name>A0A0W0H5C1_PSEFL</name>
<protein>
    <submittedName>
        <fullName evidence="1">Uncharacterized protein</fullName>
    </submittedName>
</protein>
<proteinExistence type="predicted"/>